<evidence type="ECO:0000313" key="3">
    <source>
        <dbReference type="RefSeq" id="XP_030618741.1"/>
    </source>
</evidence>
<dbReference type="GO" id="GO:0019901">
    <property type="term" value="F:protein kinase binding"/>
    <property type="evidence" value="ECO:0007669"/>
    <property type="project" value="TreeGrafter"/>
</dbReference>
<dbReference type="GO" id="GO:0050853">
    <property type="term" value="P:B cell receptor signaling pathway"/>
    <property type="evidence" value="ECO:0007669"/>
    <property type="project" value="InterPro"/>
</dbReference>
<reference evidence="3" key="1">
    <citation type="submission" date="2025-08" db="UniProtKB">
        <authorList>
            <consortium name="RefSeq"/>
        </authorList>
    </citation>
    <scope>IDENTIFICATION</scope>
    <source>
        <tissue evidence="3">Blood</tissue>
    </source>
</reference>
<sequence length="292" mass="31195">MPGQDMAVGPSMASQDEAIAPLPPRSDDPLAPRKRAQRQLSGPQDSVMPAEASLLRRPYHCSLGKSDTRLHELHRSWLCSRAPRPASMDLCPRWLEASRGTTSRPPAAFPHQELPLATPSTGPEATYSNVGLAAIPRTGLAVTSGVWAGAQLTSSCARPGPEARPVVAEYVCVQKLKGTDRGPQGLEQGKAEATPAAQVDILYSRVSRPKRRDPGPSTDQPDPKGGEASLALGRDLAYEVLPLRGLGVDKSLLENVYESIQEMEAPGHLEPPSSNSYQERTCAGHGDPLLPV</sequence>
<gene>
    <name evidence="3" type="primary">LIME1</name>
</gene>
<feature type="region of interest" description="Disordered" evidence="1">
    <location>
        <begin position="204"/>
        <end position="229"/>
    </location>
</feature>
<keyword evidence="3" id="KW-0812">Transmembrane</keyword>
<dbReference type="KEGG" id="dle:111186667"/>
<dbReference type="FunCoup" id="A0A7F8K7F8">
    <property type="interactions" value="162"/>
</dbReference>
<dbReference type="Pfam" id="PF15332">
    <property type="entry name" value="LIME1"/>
    <property type="match status" value="1"/>
</dbReference>
<protein>
    <submittedName>
        <fullName evidence="3">Lck-interacting transmembrane adapter 1</fullName>
    </submittedName>
</protein>
<dbReference type="InterPro" id="IPR026072">
    <property type="entry name" value="Lime1"/>
</dbReference>
<dbReference type="GeneID" id="111186667"/>
<organism evidence="2 3">
    <name type="scientific">Delphinapterus leucas</name>
    <name type="common">Beluga whale</name>
    <dbReference type="NCBI Taxonomy" id="9749"/>
    <lineage>
        <taxon>Eukaryota</taxon>
        <taxon>Metazoa</taxon>
        <taxon>Chordata</taxon>
        <taxon>Craniata</taxon>
        <taxon>Vertebrata</taxon>
        <taxon>Euteleostomi</taxon>
        <taxon>Mammalia</taxon>
        <taxon>Eutheria</taxon>
        <taxon>Laurasiatheria</taxon>
        <taxon>Artiodactyla</taxon>
        <taxon>Whippomorpha</taxon>
        <taxon>Cetacea</taxon>
        <taxon>Odontoceti</taxon>
        <taxon>Monodontidae</taxon>
        <taxon>Delphinapterus</taxon>
    </lineage>
</organism>
<dbReference type="AlphaFoldDB" id="A0A7F8K7F8"/>
<name>A0A7F8K7F8_DELLE</name>
<dbReference type="GO" id="GO:0019815">
    <property type="term" value="C:B cell receptor complex"/>
    <property type="evidence" value="ECO:0007669"/>
    <property type="project" value="TreeGrafter"/>
</dbReference>
<dbReference type="RefSeq" id="XP_030618741.1">
    <property type="nucleotide sequence ID" value="XM_030762881.1"/>
</dbReference>
<dbReference type="PANTHER" id="PTHR47740:SF1">
    <property type="entry name" value="LCK-INTERACTING TRANSMEMBRANE ADAPTER 1"/>
    <property type="match status" value="1"/>
</dbReference>
<evidence type="ECO:0000256" key="1">
    <source>
        <dbReference type="SAM" id="MobiDB-lite"/>
    </source>
</evidence>
<keyword evidence="2" id="KW-1185">Reference proteome</keyword>
<dbReference type="PANTHER" id="PTHR47740">
    <property type="entry name" value="LCK-INTERACTING TRANSMEMBRANE ADAPTER 1, LIME1"/>
    <property type="match status" value="1"/>
</dbReference>
<dbReference type="CTD" id="54923"/>
<keyword evidence="3" id="KW-0472">Membrane</keyword>
<feature type="region of interest" description="Disordered" evidence="1">
    <location>
        <begin position="263"/>
        <end position="292"/>
    </location>
</feature>
<proteinExistence type="predicted"/>
<evidence type="ECO:0000313" key="2">
    <source>
        <dbReference type="Proteomes" id="UP000248483"/>
    </source>
</evidence>
<accession>A0A7F8K7F8</accession>
<dbReference type="InParanoid" id="A0A7F8K7F8"/>
<feature type="region of interest" description="Disordered" evidence="1">
    <location>
        <begin position="1"/>
        <end position="48"/>
    </location>
</feature>
<dbReference type="GO" id="GO:0050852">
    <property type="term" value="P:T cell receptor signaling pathway"/>
    <property type="evidence" value="ECO:0007669"/>
    <property type="project" value="InterPro"/>
</dbReference>
<dbReference type="Proteomes" id="UP000248483">
    <property type="component" value="Unplaced"/>
</dbReference>